<dbReference type="RefSeq" id="WP_271098176.1">
    <property type="nucleotide sequence ID" value="NZ_JANWOR010000837.1"/>
</dbReference>
<gene>
    <name evidence="2" type="ORF">NY836_29715</name>
</gene>
<feature type="domain" description="Fimbrial-type adhesion" evidence="1">
    <location>
        <begin position="1"/>
        <end position="114"/>
    </location>
</feature>
<accession>A0AAW5ZGC9</accession>
<dbReference type="AlphaFoldDB" id="A0AAW5ZGC9"/>
<evidence type="ECO:0000313" key="3">
    <source>
        <dbReference type="Proteomes" id="UP001211064"/>
    </source>
</evidence>
<reference evidence="2" key="1">
    <citation type="submission" date="2022-08" db="EMBL/GenBank/DDBJ databases">
        <title>Genome sequencing of human pathogens.</title>
        <authorList>
            <person name="Cao X."/>
        </authorList>
    </citation>
    <scope>NUCLEOTIDE SEQUENCE</scope>
    <source>
        <strain evidence="2">EC16126</strain>
    </source>
</reference>
<dbReference type="GO" id="GO:0009289">
    <property type="term" value="C:pilus"/>
    <property type="evidence" value="ECO:0007669"/>
    <property type="project" value="InterPro"/>
</dbReference>
<sequence>DFQIRLQDCNFNTETTMATTFTGNPYSTNADNYSLSNMDNGTEIPNVSLVIGDQHGTGYALGAEIKQPIVKDSSTGKGKPKQTLNFKAWLVGETDAVTPTPAPFETLTTFQITYL</sequence>
<dbReference type="Gene3D" id="2.60.40.1090">
    <property type="entry name" value="Fimbrial-type adhesion domain"/>
    <property type="match status" value="1"/>
</dbReference>
<organism evidence="2 3">
    <name type="scientific">Escherichia coli</name>
    <dbReference type="NCBI Taxonomy" id="562"/>
    <lineage>
        <taxon>Bacteria</taxon>
        <taxon>Pseudomonadati</taxon>
        <taxon>Pseudomonadota</taxon>
        <taxon>Gammaproteobacteria</taxon>
        <taxon>Enterobacterales</taxon>
        <taxon>Enterobacteriaceae</taxon>
        <taxon>Escherichia</taxon>
    </lineage>
</organism>
<evidence type="ECO:0000313" key="2">
    <source>
        <dbReference type="EMBL" id="MDA4181462.1"/>
    </source>
</evidence>
<dbReference type="InterPro" id="IPR000259">
    <property type="entry name" value="Adhesion_dom_fimbrial"/>
</dbReference>
<dbReference type="EMBL" id="JANWOR010000837">
    <property type="protein sequence ID" value="MDA4181462.1"/>
    <property type="molecule type" value="Genomic_DNA"/>
</dbReference>
<dbReference type="GO" id="GO:0043709">
    <property type="term" value="P:cell adhesion involved in single-species biofilm formation"/>
    <property type="evidence" value="ECO:0007669"/>
    <property type="project" value="TreeGrafter"/>
</dbReference>
<dbReference type="PANTHER" id="PTHR33420">
    <property type="entry name" value="FIMBRIAL SUBUNIT ELFA-RELATED"/>
    <property type="match status" value="1"/>
</dbReference>
<dbReference type="SUPFAM" id="SSF49401">
    <property type="entry name" value="Bacterial adhesins"/>
    <property type="match status" value="1"/>
</dbReference>
<name>A0AAW5ZGC9_ECOLX</name>
<dbReference type="InterPro" id="IPR036937">
    <property type="entry name" value="Adhesion_dom_fimbrial_sf"/>
</dbReference>
<dbReference type="InterPro" id="IPR050263">
    <property type="entry name" value="Bact_Fimbrial_Adh_Pro"/>
</dbReference>
<dbReference type="Proteomes" id="UP001211064">
    <property type="component" value="Unassembled WGS sequence"/>
</dbReference>
<evidence type="ECO:0000259" key="1">
    <source>
        <dbReference type="Pfam" id="PF00419"/>
    </source>
</evidence>
<comment type="caution">
    <text evidence="2">The sequence shown here is derived from an EMBL/GenBank/DDBJ whole genome shotgun (WGS) entry which is preliminary data.</text>
</comment>
<dbReference type="InterPro" id="IPR008966">
    <property type="entry name" value="Adhesion_dom_sf"/>
</dbReference>
<protein>
    <submittedName>
        <fullName evidence="2">Fimbrial protein</fullName>
    </submittedName>
</protein>
<proteinExistence type="predicted"/>
<dbReference type="Pfam" id="PF00419">
    <property type="entry name" value="Fimbrial"/>
    <property type="match status" value="1"/>
</dbReference>
<feature type="non-terminal residue" evidence="2">
    <location>
        <position position="1"/>
    </location>
</feature>
<dbReference type="PANTHER" id="PTHR33420:SF26">
    <property type="entry name" value="FIMBRIAL SUBUNIT"/>
    <property type="match status" value="1"/>
</dbReference>